<evidence type="ECO:0000313" key="9">
    <source>
        <dbReference type="EMBL" id="NKY01844.1"/>
    </source>
</evidence>
<organism evidence="9 10">
    <name type="scientific">Gordonia polyisoprenivorans</name>
    <dbReference type="NCBI Taxonomy" id="84595"/>
    <lineage>
        <taxon>Bacteria</taxon>
        <taxon>Bacillati</taxon>
        <taxon>Actinomycetota</taxon>
        <taxon>Actinomycetes</taxon>
        <taxon>Mycobacteriales</taxon>
        <taxon>Gordoniaceae</taxon>
        <taxon>Gordonia</taxon>
    </lineage>
</organism>
<keyword evidence="3 7" id="KW-1003">Cell membrane</keyword>
<dbReference type="PANTHER" id="PTHR30353">
    <property type="entry name" value="INNER MEMBRANE PROTEIN DEDA-RELATED"/>
    <property type="match status" value="1"/>
</dbReference>
<comment type="similarity">
    <text evidence="2 7">Belongs to the DedA family.</text>
</comment>
<dbReference type="InterPro" id="IPR032816">
    <property type="entry name" value="VTT_dom"/>
</dbReference>
<proteinExistence type="inferred from homology"/>
<keyword evidence="4 7" id="KW-0812">Transmembrane</keyword>
<feature type="transmembrane region" description="Helical" evidence="7">
    <location>
        <begin position="56"/>
        <end position="77"/>
    </location>
</feature>
<feature type="transmembrane region" description="Helical" evidence="7">
    <location>
        <begin position="141"/>
        <end position="163"/>
    </location>
</feature>
<dbReference type="AlphaFoldDB" id="A0A846WJJ5"/>
<feature type="transmembrane region" description="Helical" evidence="7">
    <location>
        <begin position="12"/>
        <end position="36"/>
    </location>
</feature>
<accession>A0A846WJJ5</accession>
<evidence type="ECO:0000259" key="8">
    <source>
        <dbReference type="Pfam" id="PF09335"/>
    </source>
</evidence>
<dbReference type="RefSeq" id="WP_006371796.1">
    <property type="nucleotide sequence ID" value="NZ_JAAXPC010000004.1"/>
</dbReference>
<dbReference type="InterPro" id="IPR032818">
    <property type="entry name" value="DedA-like"/>
</dbReference>
<evidence type="ECO:0000256" key="3">
    <source>
        <dbReference type="ARBA" id="ARBA00022475"/>
    </source>
</evidence>
<reference evidence="9 10" key="1">
    <citation type="submission" date="2020-04" db="EMBL/GenBank/DDBJ databases">
        <title>MicrobeNet Type strains.</title>
        <authorList>
            <person name="Nicholson A.C."/>
        </authorList>
    </citation>
    <scope>NUCLEOTIDE SEQUENCE [LARGE SCALE GENOMIC DNA]</scope>
    <source>
        <strain evidence="9 10">ATCC BAA-14</strain>
    </source>
</reference>
<dbReference type="Proteomes" id="UP000563898">
    <property type="component" value="Unassembled WGS sequence"/>
</dbReference>
<evidence type="ECO:0000313" key="10">
    <source>
        <dbReference type="Proteomes" id="UP000563898"/>
    </source>
</evidence>
<comment type="caution">
    <text evidence="9">The sequence shown here is derived from an EMBL/GenBank/DDBJ whole genome shotgun (WGS) entry which is preliminary data.</text>
</comment>
<evidence type="ECO:0000256" key="5">
    <source>
        <dbReference type="ARBA" id="ARBA00022989"/>
    </source>
</evidence>
<gene>
    <name evidence="9" type="ORF">HGA05_09695</name>
</gene>
<feature type="transmembrane region" description="Helical" evidence="7">
    <location>
        <begin position="169"/>
        <end position="188"/>
    </location>
</feature>
<evidence type="ECO:0000256" key="7">
    <source>
        <dbReference type="RuleBase" id="RU367016"/>
    </source>
</evidence>
<dbReference type="EMBL" id="JAAXPC010000004">
    <property type="protein sequence ID" value="NKY01844.1"/>
    <property type="molecule type" value="Genomic_DNA"/>
</dbReference>
<sequence length="208" mass="21302">MSHQFAALATMPAVYVYCLVGLLVFGESAVLLGLVLPAETVLLAGAALAGVGHATLIGVMGVGLVAAIAGDCLGYAFGRTLGPRIRTSAMGRRVGEARWRRAEQLTKSRGVVAVVGGRWVGVLRSLVPLVSGMNSMPLRTYLICNVVGGVVWVAGVSTFGYFAGTTLGASAMLTVSGGLLGAAAVYALGNWVLRVRRRAADSAKGVPS</sequence>
<keyword evidence="6 7" id="KW-0472">Membrane</keyword>
<dbReference type="GO" id="GO:0005886">
    <property type="term" value="C:plasma membrane"/>
    <property type="evidence" value="ECO:0007669"/>
    <property type="project" value="UniProtKB-SubCell"/>
</dbReference>
<dbReference type="PANTHER" id="PTHR30353:SF15">
    <property type="entry name" value="INNER MEMBRANE PROTEIN YABI"/>
    <property type="match status" value="1"/>
</dbReference>
<dbReference type="Pfam" id="PF09335">
    <property type="entry name" value="VTT_dom"/>
    <property type="match status" value="1"/>
</dbReference>
<keyword evidence="5 7" id="KW-1133">Transmembrane helix</keyword>
<protein>
    <submittedName>
        <fullName evidence="9">DedA family protein</fullName>
    </submittedName>
</protein>
<comment type="subcellular location">
    <subcellularLocation>
        <location evidence="1 7">Cell membrane</location>
        <topology evidence="1 7">Multi-pass membrane protein</topology>
    </subcellularLocation>
</comment>
<evidence type="ECO:0000256" key="1">
    <source>
        <dbReference type="ARBA" id="ARBA00004651"/>
    </source>
</evidence>
<name>A0A846WJJ5_9ACTN</name>
<evidence type="ECO:0000256" key="2">
    <source>
        <dbReference type="ARBA" id="ARBA00010792"/>
    </source>
</evidence>
<feature type="domain" description="VTT" evidence="8">
    <location>
        <begin position="36"/>
        <end position="161"/>
    </location>
</feature>
<evidence type="ECO:0000256" key="4">
    <source>
        <dbReference type="ARBA" id="ARBA00022692"/>
    </source>
</evidence>
<evidence type="ECO:0000256" key="6">
    <source>
        <dbReference type="ARBA" id="ARBA00023136"/>
    </source>
</evidence>